<dbReference type="OrthoDB" id="680366at2"/>
<sequence length="130" mass="15726">MEKTKEVVYDENLHFEHQNWKSELDFWKDELKTFNNRLSELVSRYTSKEVLKQLEHYQNEIALHIGIIQDLQETIEEHEESIAGHSQKGDESMNIALVNTHMDFRKKMETQRQIYAQLKKGFFRFLTKYM</sequence>
<keyword evidence="3" id="KW-1185">Reference proteome</keyword>
<protein>
    <submittedName>
        <fullName evidence="2">Uncharacterized protein</fullName>
    </submittedName>
</protein>
<accession>A0A1G7D2L0</accession>
<evidence type="ECO:0000313" key="3">
    <source>
        <dbReference type="Proteomes" id="UP000199109"/>
    </source>
</evidence>
<gene>
    <name evidence="2" type="ORF">SAMN05421636_105147</name>
</gene>
<feature type="coiled-coil region" evidence="1">
    <location>
        <begin position="17"/>
        <end position="44"/>
    </location>
</feature>
<organism evidence="2 3">
    <name type="scientific">Pricia antarctica</name>
    <dbReference type="NCBI Taxonomy" id="641691"/>
    <lineage>
        <taxon>Bacteria</taxon>
        <taxon>Pseudomonadati</taxon>
        <taxon>Bacteroidota</taxon>
        <taxon>Flavobacteriia</taxon>
        <taxon>Flavobacteriales</taxon>
        <taxon>Flavobacteriaceae</taxon>
        <taxon>Pricia</taxon>
    </lineage>
</organism>
<name>A0A1G7D2L0_9FLAO</name>
<reference evidence="2 3" key="1">
    <citation type="submission" date="2016-10" db="EMBL/GenBank/DDBJ databases">
        <authorList>
            <person name="de Groot N.N."/>
        </authorList>
    </citation>
    <scope>NUCLEOTIDE SEQUENCE [LARGE SCALE GENOMIC DNA]</scope>
    <source>
        <strain evidence="2 3">DSM 23421</strain>
    </source>
</reference>
<dbReference type="RefSeq" id="WP_091868509.1">
    <property type="nucleotide sequence ID" value="NZ_FNAO01000005.1"/>
</dbReference>
<dbReference type="AlphaFoldDB" id="A0A1G7D2L0"/>
<dbReference type="Proteomes" id="UP000199109">
    <property type="component" value="Unassembled WGS sequence"/>
</dbReference>
<dbReference type="EMBL" id="FNAO01000005">
    <property type="protein sequence ID" value="SDE45822.1"/>
    <property type="molecule type" value="Genomic_DNA"/>
</dbReference>
<keyword evidence="1" id="KW-0175">Coiled coil</keyword>
<dbReference type="STRING" id="641691.SAMN05421636_105147"/>
<evidence type="ECO:0000313" key="2">
    <source>
        <dbReference type="EMBL" id="SDE45822.1"/>
    </source>
</evidence>
<evidence type="ECO:0000256" key="1">
    <source>
        <dbReference type="SAM" id="Coils"/>
    </source>
</evidence>
<proteinExistence type="predicted"/>